<organism evidence="1 2">
    <name type="scientific">Portunus trituberculatus</name>
    <name type="common">Swimming crab</name>
    <name type="synonym">Neptunus trituberculatus</name>
    <dbReference type="NCBI Taxonomy" id="210409"/>
    <lineage>
        <taxon>Eukaryota</taxon>
        <taxon>Metazoa</taxon>
        <taxon>Ecdysozoa</taxon>
        <taxon>Arthropoda</taxon>
        <taxon>Crustacea</taxon>
        <taxon>Multicrustacea</taxon>
        <taxon>Malacostraca</taxon>
        <taxon>Eumalacostraca</taxon>
        <taxon>Eucarida</taxon>
        <taxon>Decapoda</taxon>
        <taxon>Pleocyemata</taxon>
        <taxon>Brachyura</taxon>
        <taxon>Eubrachyura</taxon>
        <taxon>Portunoidea</taxon>
        <taxon>Portunidae</taxon>
        <taxon>Portuninae</taxon>
        <taxon>Portunus</taxon>
    </lineage>
</organism>
<dbReference type="Proteomes" id="UP000324222">
    <property type="component" value="Unassembled WGS sequence"/>
</dbReference>
<gene>
    <name evidence="1" type="ORF">E2C01_059322</name>
</gene>
<accession>A0A5B7GXU7</accession>
<dbReference type="AlphaFoldDB" id="A0A5B7GXU7"/>
<sequence length="172" mass="18655">MLSSSVLLFFHPFPSPTFVLAATTIVLTHIGTTCCAGRGHVGGNLPKFVPTLAEQRVVQAKWLKGTLTLRSDRFRERSDVTGELCGLPCGCQGTAKFEFKLPSVHSVVRGHPTVKESLDKIRAQSGQVTSLDETMNHLTDNLNTLLPSFNQSFSSSFLSTSSLLTFEKTALG</sequence>
<name>A0A5B7GXU7_PORTR</name>
<reference evidence="1 2" key="1">
    <citation type="submission" date="2019-05" db="EMBL/GenBank/DDBJ databases">
        <title>Another draft genome of Portunus trituberculatus and its Hox gene families provides insights of decapod evolution.</title>
        <authorList>
            <person name="Jeong J.-H."/>
            <person name="Song I."/>
            <person name="Kim S."/>
            <person name="Choi T."/>
            <person name="Kim D."/>
            <person name="Ryu S."/>
            <person name="Kim W."/>
        </authorList>
    </citation>
    <scope>NUCLEOTIDE SEQUENCE [LARGE SCALE GENOMIC DNA]</scope>
    <source>
        <tissue evidence="1">Muscle</tissue>
    </source>
</reference>
<evidence type="ECO:0000313" key="2">
    <source>
        <dbReference type="Proteomes" id="UP000324222"/>
    </source>
</evidence>
<comment type="caution">
    <text evidence="1">The sequence shown here is derived from an EMBL/GenBank/DDBJ whole genome shotgun (WGS) entry which is preliminary data.</text>
</comment>
<dbReference type="EMBL" id="VSRR010023026">
    <property type="protein sequence ID" value="MPC65191.1"/>
    <property type="molecule type" value="Genomic_DNA"/>
</dbReference>
<evidence type="ECO:0000313" key="1">
    <source>
        <dbReference type="EMBL" id="MPC65191.1"/>
    </source>
</evidence>
<proteinExistence type="predicted"/>
<protein>
    <submittedName>
        <fullName evidence="1">Uncharacterized protein</fullName>
    </submittedName>
</protein>
<keyword evidence="2" id="KW-1185">Reference proteome</keyword>